<feature type="domain" description="Integrase catalytic" evidence="1">
    <location>
        <begin position="1"/>
        <end position="141"/>
    </location>
</feature>
<dbReference type="InterPro" id="IPR036397">
    <property type="entry name" value="RNaseH_sf"/>
</dbReference>
<gene>
    <name evidence="2" type="ORF">TELCIR_02665</name>
</gene>
<dbReference type="PROSITE" id="PS50994">
    <property type="entry name" value="INTEGRASE"/>
    <property type="match status" value="1"/>
</dbReference>
<dbReference type="Proteomes" id="UP000230423">
    <property type="component" value="Unassembled WGS sequence"/>
</dbReference>
<protein>
    <submittedName>
        <fullName evidence="2">Integrase core domain protein</fullName>
    </submittedName>
</protein>
<evidence type="ECO:0000313" key="3">
    <source>
        <dbReference type="Proteomes" id="UP000230423"/>
    </source>
</evidence>
<accession>A0A2G9UYI6</accession>
<organism evidence="2 3">
    <name type="scientific">Teladorsagia circumcincta</name>
    <name type="common">Brown stomach worm</name>
    <name type="synonym">Ostertagia circumcincta</name>
    <dbReference type="NCBI Taxonomy" id="45464"/>
    <lineage>
        <taxon>Eukaryota</taxon>
        <taxon>Metazoa</taxon>
        <taxon>Ecdysozoa</taxon>
        <taxon>Nematoda</taxon>
        <taxon>Chromadorea</taxon>
        <taxon>Rhabditida</taxon>
        <taxon>Rhabditina</taxon>
        <taxon>Rhabditomorpha</taxon>
        <taxon>Strongyloidea</taxon>
        <taxon>Trichostrongylidae</taxon>
        <taxon>Teladorsagia</taxon>
    </lineage>
</organism>
<evidence type="ECO:0000259" key="1">
    <source>
        <dbReference type="PROSITE" id="PS50994"/>
    </source>
</evidence>
<dbReference type="OrthoDB" id="5832102at2759"/>
<dbReference type="AlphaFoldDB" id="A0A2G9UYI6"/>
<dbReference type="SUPFAM" id="SSF53098">
    <property type="entry name" value="Ribonuclease H-like"/>
    <property type="match status" value="1"/>
</dbReference>
<dbReference type="Pfam" id="PF00665">
    <property type="entry name" value="rve"/>
    <property type="match status" value="1"/>
</dbReference>
<dbReference type="Gene3D" id="3.30.420.10">
    <property type="entry name" value="Ribonuclease H-like superfamily/Ribonuclease H"/>
    <property type="match status" value="1"/>
</dbReference>
<reference evidence="2 3" key="1">
    <citation type="submission" date="2015-09" db="EMBL/GenBank/DDBJ databases">
        <title>Draft genome of the parasitic nematode Teladorsagia circumcincta isolate WARC Sus (inbred).</title>
        <authorList>
            <person name="Mitreva M."/>
        </authorList>
    </citation>
    <scope>NUCLEOTIDE SEQUENCE [LARGE SCALE GENOMIC DNA]</scope>
    <source>
        <strain evidence="2 3">S</strain>
    </source>
</reference>
<dbReference type="EMBL" id="KZ345155">
    <property type="protein sequence ID" value="PIO75318.1"/>
    <property type="molecule type" value="Genomic_DNA"/>
</dbReference>
<dbReference type="InterPro" id="IPR050951">
    <property type="entry name" value="Retrovirus_Pol_polyprotein"/>
</dbReference>
<dbReference type="GO" id="GO:0003676">
    <property type="term" value="F:nucleic acid binding"/>
    <property type="evidence" value="ECO:0007669"/>
    <property type="project" value="InterPro"/>
</dbReference>
<name>A0A2G9UYI6_TELCI</name>
<dbReference type="PANTHER" id="PTHR37984">
    <property type="entry name" value="PROTEIN CBG26694"/>
    <property type="match status" value="1"/>
</dbReference>
<proteinExistence type="predicted"/>
<dbReference type="InterPro" id="IPR001584">
    <property type="entry name" value="Integrase_cat-core"/>
</dbReference>
<keyword evidence="3" id="KW-1185">Reference proteome</keyword>
<sequence length="141" mass="16038">MVVVDAFSKWPEVVEMKNISANQTVKELSTMIARYGLPQTIVSDNGTQFCSDQFRKMCEEGGIEHLRTAPYHPQSNGLAERFVDTLKRGIKKFKREEKPSEATLNIDVDAFHAPVMVTLFLVYGAHVCCFFSRNTKQHLQI</sequence>
<dbReference type="GO" id="GO:0015074">
    <property type="term" value="P:DNA integration"/>
    <property type="evidence" value="ECO:0007669"/>
    <property type="project" value="InterPro"/>
</dbReference>
<dbReference type="PANTHER" id="PTHR37984:SF5">
    <property type="entry name" value="PROTEIN NYNRIN-LIKE"/>
    <property type="match status" value="1"/>
</dbReference>
<evidence type="ECO:0000313" key="2">
    <source>
        <dbReference type="EMBL" id="PIO75318.1"/>
    </source>
</evidence>
<dbReference type="InterPro" id="IPR012337">
    <property type="entry name" value="RNaseH-like_sf"/>
</dbReference>